<reference evidence="10 11" key="1">
    <citation type="submission" date="2014-01" db="EMBL/GenBank/DDBJ databases">
        <title>Full genme sequencing of cellulolytic bacterium Gynuella sunshinyii YC6258T gen. nov., sp. nov.</title>
        <authorList>
            <person name="Khan H."/>
            <person name="Chung E.J."/>
            <person name="Chung Y.R."/>
        </authorList>
    </citation>
    <scope>NUCLEOTIDE SEQUENCE [LARGE SCALE GENOMIC DNA]</scope>
    <source>
        <strain evidence="10 11">YC6258</strain>
    </source>
</reference>
<dbReference type="HOGENOM" id="CLU_019250_2_2_6"/>
<comment type="similarity">
    <text evidence="2 7">Belongs to the CobB/CobQ family. CobQ subfamily.</text>
</comment>
<dbReference type="InterPro" id="IPR029062">
    <property type="entry name" value="Class_I_gatase-like"/>
</dbReference>
<evidence type="ECO:0000256" key="7">
    <source>
        <dbReference type="HAMAP-Rule" id="MF_00028"/>
    </source>
</evidence>
<dbReference type="UniPathway" id="UPA00148"/>
<dbReference type="GO" id="GO:0009236">
    <property type="term" value="P:cobalamin biosynthetic process"/>
    <property type="evidence" value="ECO:0007669"/>
    <property type="project" value="UniProtKB-UniRule"/>
</dbReference>
<dbReference type="CDD" id="cd05389">
    <property type="entry name" value="CobQ_N"/>
    <property type="match status" value="1"/>
</dbReference>
<dbReference type="CDD" id="cd01750">
    <property type="entry name" value="GATase1_CobQ"/>
    <property type="match status" value="1"/>
</dbReference>
<protein>
    <recommendedName>
        <fullName evidence="3 7">Cobyric acid synthase</fullName>
    </recommendedName>
</protein>
<evidence type="ECO:0000256" key="4">
    <source>
        <dbReference type="ARBA" id="ARBA00022573"/>
    </source>
</evidence>
<dbReference type="InterPro" id="IPR011698">
    <property type="entry name" value="GATase_3"/>
</dbReference>
<dbReference type="HAMAP" id="MF_00028">
    <property type="entry name" value="CobQ"/>
    <property type="match status" value="1"/>
</dbReference>
<evidence type="ECO:0000256" key="5">
    <source>
        <dbReference type="ARBA" id="ARBA00022962"/>
    </source>
</evidence>
<evidence type="ECO:0000256" key="3">
    <source>
        <dbReference type="ARBA" id="ARBA00019833"/>
    </source>
</evidence>
<dbReference type="Pfam" id="PF01656">
    <property type="entry name" value="CbiA"/>
    <property type="match status" value="1"/>
</dbReference>
<dbReference type="EMBL" id="CP007142">
    <property type="protein sequence ID" value="AJQ94712.1"/>
    <property type="molecule type" value="Genomic_DNA"/>
</dbReference>
<comment type="function">
    <text evidence="6 7">Catalyzes amidations at positions B, D, E, and G on adenosylcobyrinic A,C-diamide. NH(2) groups are provided by glutamine, and one molecule of ATP is hydrogenolyzed for each amidation.</text>
</comment>
<evidence type="ECO:0000256" key="6">
    <source>
        <dbReference type="ARBA" id="ARBA00025166"/>
    </source>
</evidence>
<evidence type="ECO:0000313" key="10">
    <source>
        <dbReference type="EMBL" id="AJQ94712.1"/>
    </source>
</evidence>
<dbReference type="InterPro" id="IPR004459">
    <property type="entry name" value="CobQ_synth"/>
</dbReference>
<dbReference type="KEGG" id="gsn:YC6258_02674"/>
<dbReference type="InterPro" id="IPR002586">
    <property type="entry name" value="CobQ/CobB/MinD/ParA_Nub-bd_dom"/>
</dbReference>
<feature type="active site" evidence="7">
    <location>
        <position position="417"/>
    </location>
</feature>
<dbReference type="SUPFAM" id="SSF52317">
    <property type="entry name" value="Class I glutamine amidotransferase-like"/>
    <property type="match status" value="1"/>
</dbReference>
<comment type="pathway">
    <text evidence="1 7">Cofactor biosynthesis; adenosylcobalamin biosynthesis.</text>
</comment>
<keyword evidence="11" id="KW-1185">Reference proteome</keyword>
<evidence type="ECO:0000259" key="8">
    <source>
        <dbReference type="Pfam" id="PF01656"/>
    </source>
</evidence>
<dbReference type="OrthoDB" id="9808302at2"/>
<evidence type="ECO:0000259" key="9">
    <source>
        <dbReference type="Pfam" id="PF07685"/>
    </source>
</evidence>
<dbReference type="Pfam" id="PF07685">
    <property type="entry name" value="GATase_3"/>
    <property type="match status" value="1"/>
</dbReference>
<dbReference type="InterPro" id="IPR047045">
    <property type="entry name" value="CobQ_N"/>
</dbReference>
<dbReference type="NCBIfam" id="NF001989">
    <property type="entry name" value="PRK00784.1"/>
    <property type="match status" value="1"/>
</dbReference>
<dbReference type="PROSITE" id="PS51274">
    <property type="entry name" value="GATASE_COBBQ"/>
    <property type="match status" value="1"/>
</dbReference>
<evidence type="ECO:0000256" key="1">
    <source>
        <dbReference type="ARBA" id="ARBA00004953"/>
    </source>
</evidence>
<organism evidence="10 11">
    <name type="scientific">Gynuella sunshinyii YC6258</name>
    <dbReference type="NCBI Taxonomy" id="1445510"/>
    <lineage>
        <taxon>Bacteria</taxon>
        <taxon>Pseudomonadati</taxon>
        <taxon>Pseudomonadota</taxon>
        <taxon>Gammaproteobacteria</taxon>
        <taxon>Oceanospirillales</taxon>
        <taxon>Saccharospirillaceae</taxon>
        <taxon>Gynuella</taxon>
    </lineage>
</organism>
<dbReference type="Gene3D" id="3.40.50.880">
    <property type="match status" value="1"/>
</dbReference>
<name>A0A0C5VJ96_9GAMM</name>
<dbReference type="InterPro" id="IPR033949">
    <property type="entry name" value="CobQ_GATase1"/>
</dbReference>
<dbReference type="SUPFAM" id="SSF52540">
    <property type="entry name" value="P-loop containing nucleoside triphosphate hydrolases"/>
    <property type="match status" value="1"/>
</dbReference>
<gene>
    <name evidence="7" type="primary">cobQ</name>
    <name evidence="10" type="ORF">YC6258_02674</name>
</gene>
<dbReference type="PANTHER" id="PTHR21343">
    <property type="entry name" value="DETHIOBIOTIN SYNTHETASE"/>
    <property type="match status" value="1"/>
</dbReference>
<evidence type="ECO:0000313" key="11">
    <source>
        <dbReference type="Proteomes" id="UP000032266"/>
    </source>
</evidence>
<dbReference type="RefSeq" id="WP_044617197.1">
    <property type="nucleotide sequence ID" value="NZ_CP007142.1"/>
</dbReference>
<evidence type="ECO:0000256" key="2">
    <source>
        <dbReference type="ARBA" id="ARBA00006205"/>
    </source>
</evidence>
<feature type="active site" description="Nucleophile" evidence="7">
    <location>
        <position position="328"/>
    </location>
</feature>
<feature type="domain" description="CobQ/CobB/MinD/ParA nucleotide binding" evidence="8">
    <location>
        <begin position="5"/>
        <end position="228"/>
    </location>
</feature>
<proteinExistence type="inferred from homology"/>
<dbReference type="GO" id="GO:0015420">
    <property type="term" value="F:ABC-type vitamin B12 transporter activity"/>
    <property type="evidence" value="ECO:0007669"/>
    <property type="project" value="UniProtKB-UniRule"/>
</dbReference>
<dbReference type="STRING" id="1445510.YC6258_02674"/>
<dbReference type="PROSITE" id="PS51273">
    <property type="entry name" value="GATASE_TYPE_1"/>
    <property type="match status" value="1"/>
</dbReference>
<sequence length="472" mass="52693">MSKSIMIMGCTSDAGKSFVVSVLCRIFANLGQRVVPFKAQNMSNNAAVTREGGEMGRAQYLQAIAARVEPHTDFNPILLKPQANVLSQVVVNGQVDHHLNAMEWHARKERLWPEVLACLDRLQTQYPLILIEGAGSPAEVNLKKSDIVNFAVATHADADVFLVADIDRGGAYAHLLGTFMCLTEAERLRVKGFVLNKFRGDESLLSEANDWLYQQTGVPIVAVLPYTRHRLPEEDAFFHRSKAARGAVNIGLVMYPYASNLDEFDPLAYHDDVQLTVVRHVADLKNLDALILPGAKHVAAAMQYLREENLDVEIRQFADQGKPVLGICGGLQLLGRGVTDELLVEGGSFSGLDILPLQTRFQKPKTTVRRTINWQANELAVYEIHQGESEALEDSLEAFIETGTGFRKGNVYASYLHGLFENACFCEWFLKPLGVQFSQQTNWYDFLDTELDRLASQLQPRLEQIIEYGRSV</sequence>
<dbReference type="PANTHER" id="PTHR21343:SF1">
    <property type="entry name" value="COBYRIC ACID SYNTHASE"/>
    <property type="match status" value="1"/>
</dbReference>
<keyword evidence="5 7" id="KW-0315">Glutamine amidotransferase</keyword>
<keyword evidence="4 7" id="KW-0169">Cobalamin biosynthesis</keyword>
<dbReference type="GO" id="GO:0003824">
    <property type="term" value="F:catalytic activity"/>
    <property type="evidence" value="ECO:0007669"/>
    <property type="project" value="InterPro"/>
</dbReference>
<dbReference type="Gene3D" id="3.40.50.300">
    <property type="entry name" value="P-loop containing nucleotide triphosphate hydrolases"/>
    <property type="match status" value="1"/>
</dbReference>
<accession>A0A0C5VJ96</accession>
<dbReference type="AlphaFoldDB" id="A0A0C5VJ96"/>
<feature type="domain" description="CobB/CobQ-like glutamine amidotransferase" evidence="9">
    <location>
        <begin position="249"/>
        <end position="423"/>
    </location>
</feature>
<dbReference type="PATRIC" id="fig|1445510.3.peg.2626"/>
<dbReference type="InterPro" id="IPR027417">
    <property type="entry name" value="P-loop_NTPase"/>
</dbReference>
<dbReference type="NCBIfam" id="TIGR00313">
    <property type="entry name" value="cobQ"/>
    <property type="match status" value="1"/>
</dbReference>
<dbReference type="Proteomes" id="UP000032266">
    <property type="component" value="Chromosome"/>
</dbReference>